<reference evidence="1" key="1">
    <citation type="submission" date="2022-10" db="EMBL/GenBank/DDBJ databases">
        <title>Culturing micro-colonial fungi from biological soil crusts in the Mojave desert and describing Neophaeococcomyces mojavensis, and introducing the new genera and species Taxawa tesnikishii.</title>
        <authorList>
            <person name="Kurbessoian T."/>
            <person name="Stajich J.E."/>
        </authorList>
    </citation>
    <scope>NUCLEOTIDE SEQUENCE</scope>
    <source>
        <strain evidence="1">JES_112</strain>
    </source>
</reference>
<proteinExistence type="predicted"/>
<keyword evidence="2" id="KW-1185">Reference proteome</keyword>
<dbReference type="EMBL" id="JAPDRQ010000009">
    <property type="protein sequence ID" value="KAJ9663388.1"/>
    <property type="molecule type" value="Genomic_DNA"/>
</dbReference>
<protein>
    <submittedName>
        <fullName evidence="1">TOM (Translocase of outer membrane) complex component</fullName>
    </submittedName>
</protein>
<evidence type="ECO:0000313" key="1">
    <source>
        <dbReference type="EMBL" id="KAJ9663388.1"/>
    </source>
</evidence>
<accession>A0ACC3AIS3</accession>
<gene>
    <name evidence="1" type="primary">TOM70</name>
    <name evidence="1" type="ORF">H2198_000905</name>
</gene>
<organism evidence="1 2">
    <name type="scientific">Neophaeococcomyces mojaviensis</name>
    <dbReference type="NCBI Taxonomy" id="3383035"/>
    <lineage>
        <taxon>Eukaryota</taxon>
        <taxon>Fungi</taxon>
        <taxon>Dikarya</taxon>
        <taxon>Ascomycota</taxon>
        <taxon>Pezizomycotina</taxon>
        <taxon>Eurotiomycetes</taxon>
        <taxon>Chaetothyriomycetidae</taxon>
        <taxon>Chaetothyriales</taxon>
        <taxon>Chaetothyriales incertae sedis</taxon>
        <taxon>Neophaeococcomyces</taxon>
    </lineage>
</organism>
<name>A0ACC3AIS3_9EURO</name>
<evidence type="ECO:0000313" key="2">
    <source>
        <dbReference type="Proteomes" id="UP001172386"/>
    </source>
</evidence>
<sequence>MSAPVINVERASNSSLWDRVSTWVSENKAVAYTIAGTVVVVTGAGVIYYLSDASKKSSTTTTTEKKKSKKERRKEKKQAEEAAAASVEKAAISLKDEEAIVESQPKAPTVEAEDELPEITEANVDSFSQEERSNYAAKLKVAGNKAYGSKDYNKAIDLYGKAILCKPDPVYYSNRAACYNVLSEWDKVVEDTSAAIAMDSEYVKALNRRAHAYEHLHQYSEALLDYTASCIIDGFKNEQSAQSVERLLKKVAEKKGRAILESKTKKLPSATFVSNYLQSFRPQPPPAGLEESAQLDENTGKGQLQKGLIAMSKKTGAGYEEASASFKKALELGDLGEHEAFALNMRATFSYLEGDVESALKDLTTAIEKQPSLSQAYIKRASMQLELGSKEAAANDFELAMEQNKDDPDIYYHRAQLHFILGEYVNAAKDYQKSIDLDKDFIYSHIQLGVTQYKMGSVPSSMATFRRTIKNFEKVPDVYNYYGELLLDQQKYQEAIERFDTAVEMERKQKPTNMNVLPLINKALALFQWKQDYSQAEELCEKALVLDPECDIAVATMAQLLLQQGKVTQALEYFEKAAELSRTEGEIVNALSYAEATRTQLEVSEKYPQLQARLQQMGGGLGGPPMR</sequence>
<comment type="caution">
    <text evidence="1">The sequence shown here is derived from an EMBL/GenBank/DDBJ whole genome shotgun (WGS) entry which is preliminary data.</text>
</comment>
<dbReference type="Proteomes" id="UP001172386">
    <property type="component" value="Unassembled WGS sequence"/>
</dbReference>